<dbReference type="AlphaFoldDB" id="A0A423JLB5"/>
<comment type="caution">
    <text evidence="1">The sequence shown here is derived from an EMBL/GenBank/DDBJ whole genome shotgun (WGS) entry which is preliminary data.</text>
</comment>
<proteinExistence type="predicted"/>
<sequence>MKRTIFSELMDGLDAIAKERRGKITLKKTRVKRIGAMKGKLVFPNDIDTSLSDSQLDTYER</sequence>
<evidence type="ECO:0008006" key="3">
    <source>
        <dbReference type="Google" id="ProtNLM"/>
    </source>
</evidence>
<protein>
    <recommendedName>
        <fullName evidence="3">DUF2281 domain-containing protein</fullName>
    </recommendedName>
</protein>
<organism evidence="1 2">
    <name type="scientific">Pseudomonas brassicacearum</name>
    <dbReference type="NCBI Taxonomy" id="930166"/>
    <lineage>
        <taxon>Bacteria</taxon>
        <taxon>Pseudomonadati</taxon>
        <taxon>Pseudomonadota</taxon>
        <taxon>Gammaproteobacteria</taxon>
        <taxon>Pseudomonadales</taxon>
        <taxon>Pseudomonadaceae</taxon>
        <taxon>Pseudomonas</taxon>
    </lineage>
</organism>
<evidence type="ECO:0000313" key="1">
    <source>
        <dbReference type="EMBL" id="RON38496.1"/>
    </source>
</evidence>
<gene>
    <name evidence="1" type="ORF">BK664_14230</name>
</gene>
<dbReference type="RefSeq" id="WP_123366293.1">
    <property type="nucleotide sequence ID" value="NZ_MOBO01000012.1"/>
</dbReference>
<accession>A0A423JLB5</accession>
<dbReference type="EMBL" id="MOBO01000012">
    <property type="protein sequence ID" value="RON38496.1"/>
    <property type="molecule type" value="Genomic_DNA"/>
</dbReference>
<dbReference type="Proteomes" id="UP000286351">
    <property type="component" value="Unassembled WGS sequence"/>
</dbReference>
<reference evidence="1 2" key="1">
    <citation type="submission" date="2016-10" db="EMBL/GenBank/DDBJ databases">
        <title>Comparative genome analysis of multiple Pseudomonas spp. focuses on biocontrol and plant growth promoting traits.</title>
        <authorList>
            <person name="Tao X.-Y."/>
            <person name="Taylor C.G."/>
        </authorList>
    </citation>
    <scope>NUCLEOTIDE SEQUENCE [LARGE SCALE GENOMIC DNA]</scope>
    <source>
        <strain evidence="1 2">38D4</strain>
    </source>
</reference>
<evidence type="ECO:0000313" key="2">
    <source>
        <dbReference type="Proteomes" id="UP000286351"/>
    </source>
</evidence>
<name>A0A423JLB5_9PSED</name>